<dbReference type="PANTHER" id="PTHR34296:SF2">
    <property type="entry name" value="ABC TRANSPORTER GUANOSINE-BINDING PROTEIN NUPN"/>
    <property type="match status" value="1"/>
</dbReference>
<dbReference type="RefSeq" id="WP_379751266.1">
    <property type="nucleotide sequence ID" value="NZ_JBHSMR010000001.1"/>
</dbReference>
<dbReference type="InterPro" id="IPR003760">
    <property type="entry name" value="PnrA-like"/>
</dbReference>
<keyword evidence="5" id="KW-0472">Membrane</keyword>
<keyword evidence="6" id="KW-0449">Lipoprotein</keyword>
<gene>
    <name evidence="9" type="ORF">ACFPQ5_01655</name>
</gene>
<evidence type="ECO:0000256" key="5">
    <source>
        <dbReference type="ARBA" id="ARBA00023136"/>
    </source>
</evidence>
<comment type="similarity">
    <text evidence="2">Belongs to the BMP lipoprotein family.</text>
</comment>
<dbReference type="Pfam" id="PF02608">
    <property type="entry name" value="Bmp"/>
    <property type="match status" value="1"/>
</dbReference>
<feature type="signal peptide" evidence="7">
    <location>
        <begin position="1"/>
        <end position="21"/>
    </location>
</feature>
<comment type="subcellular location">
    <subcellularLocation>
        <location evidence="1">Cell membrane</location>
        <topology evidence="1">Lipid-anchor</topology>
    </subcellularLocation>
</comment>
<feature type="chain" id="PRO_5045496367" evidence="7">
    <location>
        <begin position="22"/>
        <end position="339"/>
    </location>
</feature>
<name>A0ABW0MF73_9BURK</name>
<sequence>MKFKQLSTTIAALFIAGSAMAAAPAGAQTGAPKLGIVYDAGGKFDKSFNQSAFEGAERFKKETNIPYIEVQANSDTQAEQVMRGLARKKLDMIAAIGFSQTQAVAKVAKEFPKVKFVLIDSIAPGANVNSIMFKEQEGSYLVGVAAAMASKSKKIGFVGGMDIPLIRAFACGYSQGAKAQLPKIEIMSNMVGTTSAAWNDPAKGGELARQQFDRGADVVFAVAGGSGMGALQMAKEKGKLAIGVDSNQNYLHPGSMLTSMVKRVDVAIYDSFMQVKNNTWKAGTTYKGLKEGGVDWVLDKDNRKVVSPEIEKRVNGVKADIINGKIKVIDYRAAGSCPV</sequence>
<dbReference type="Proteomes" id="UP001596101">
    <property type="component" value="Unassembled WGS sequence"/>
</dbReference>
<evidence type="ECO:0000256" key="3">
    <source>
        <dbReference type="ARBA" id="ARBA00022475"/>
    </source>
</evidence>
<evidence type="ECO:0000313" key="9">
    <source>
        <dbReference type="EMBL" id="MFC5476878.1"/>
    </source>
</evidence>
<dbReference type="Gene3D" id="3.40.50.2300">
    <property type="match status" value="2"/>
</dbReference>
<evidence type="ECO:0000256" key="7">
    <source>
        <dbReference type="SAM" id="SignalP"/>
    </source>
</evidence>
<dbReference type="PANTHER" id="PTHR34296">
    <property type="entry name" value="TRANSCRIPTIONAL ACTIVATOR PROTEIN MED"/>
    <property type="match status" value="1"/>
</dbReference>
<feature type="domain" description="ABC transporter substrate-binding protein PnrA-like" evidence="8">
    <location>
        <begin position="37"/>
        <end position="328"/>
    </location>
</feature>
<keyword evidence="10" id="KW-1185">Reference proteome</keyword>
<dbReference type="EMBL" id="JBHSMR010000001">
    <property type="protein sequence ID" value="MFC5476878.1"/>
    <property type="molecule type" value="Genomic_DNA"/>
</dbReference>
<dbReference type="SUPFAM" id="SSF53822">
    <property type="entry name" value="Periplasmic binding protein-like I"/>
    <property type="match status" value="1"/>
</dbReference>
<dbReference type="CDD" id="cd06354">
    <property type="entry name" value="PBP1_PrnA-like"/>
    <property type="match status" value="1"/>
</dbReference>
<evidence type="ECO:0000256" key="1">
    <source>
        <dbReference type="ARBA" id="ARBA00004193"/>
    </source>
</evidence>
<proteinExistence type="inferred from homology"/>
<evidence type="ECO:0000259" key="8">
    <source>
        <dbReference type="Pfam" id="PF02608"/>
    </source>
</evidence>
<evidence type="ECO:0000256" key="6">
    <source>
        <dbReference type="ARBA" id="ARBA00023288"/>
    </source>
</evidence>
<accession>A0ABW0MF73</accession>
<keyword evidence="3" id="KW-1003">Cell membrane</keyword>
<dbReference type="InterPro" id="IPR050957">
    <property type="entry name" value="BMP_lipoprotein"/>
</dbReference>
<evidence type="ECO:0000313" key="10">
    <source>
        <dbReference type="Proteomes" id="UP001596101"/>
    </source>
</evidence>
<evidence type="ECO:0000256" key="4">
    <source>
        <dbReference type="ARBA" id="ARBA00022729"/>
    </source>
</evidence>
<evidence type="ECO:0000256" key="2">
    <source>
        <dbReference type="ARBA" id="ARBA00008610"/>
    </source>
</evidence>
<reference evidence="10" key="1">
    <citation type="journal article" date="2019" name="Int. J. Syst. Evol. Microbiol.">
        <title>The Global Catalogue of Microorganisms (GCM) 10K type strain sequencing project: providing services to taxonomists for standard genome sequencing and annotation.</title>
        <authorList>
            <consortium name="The Broad Institute Genomics Platform"/>
            <consortium name="The Broad Institute Genome Sequencing Center for Infectious Disease"/>
            <person name="Wu L."/>
            <person name="Ma J."/>
        </authorList>
    </citation>
    <scope>NUCLEOTIDE SEQUENCE [LARGE SCALE GENOMIC DNA]</scope>
    <source>
        <strain evidence="10">CCUG 43111</strain>
    </source>
</reference>
<comment type="caution">
    <text evidence="9">The sequence shown here is derived from an EMBL/GenBank/DDBJ whole genome shotgun (WGS) entry which is preliminary data.</text>
</comment>
<dbReference type="InterPro" id="IPR028082">
    <property type="entry name" value="Peripla_BP_I"/>
</dbReference>
<protein>
    <submittedName>
        <fullName evidence="9">BMP family protein</fullName>
    </submittedName>
</protein>
<organism evidence="9 10">
    <name type="scientific">Massilia suwonensis</name>
    <dbReference type="NCBI Taxonomy" id="648895"/>
    <lineage>
        <taxon>Bacteria</taxon>
        <taxon>Pseudomonadati</taxon>
        <taxon>Pseudomonadota</taxon>
        <taxon>Betaproteobacteria</taxon>
        <taxon>Burkholderiales</taxon>
        <taxon>Oxalobacteraceae</taxon>
        <taxon>Telluria group</taxon>
        <taxon>Massilia</taxon>
    </lineage>
</organism>
<keyword evidence="4 7" id="KW-0732">Signal</keyword>